<dbReference type="EMBL" id="CP002530">
    <property type="protein sequence ID" value="ADY37617.1"/>
    <property type="molecule type" value="Genomic_DNA"/>
</dbReference>
<sequence length="68" mass="8254">METNYIIILDYSVGEVIKIKLTKEQIEESEKYDDFETFLSTLEEVYDFRLKDCLWMCTESYQERSFGF</sequence>
<dbReference type="KEGG" id="bsa:Bacsa_3089"/>
<dbReference type="Proteomes" id="UP000007486">
    <property type="component" value="Chromosome"/>
</dbReference>
<accession>F0R356</accession>
<dbReference type="RefSeq" id="WP_013618989.1">
    <property type="nucleotide sequence ID" value="NC_015164.1"/>
</dbReference>
<evidence type="ECO:0000313" key="1">
    <source>
        <dbReference type="EMBL" id="ADY37617.1"/>
    </source>
</evidence>
<dbReference type="STRING" id="667015.Bacsa_3089"/>
<protein>
    <submittedName>
        <fullName evidence="1">Uncharacterized protein</fullName>
    </submittedName>
</protein>
<evidence type="ECO:0000313" key="2">
    <source>
        <dbReference type="Proteomes" id="UP000007486"/>
    </source>
</evidence>
<keyword evidence="2" id="KW-1185">Reference proteome</keyword>
<organism evidence="1 2">
    <name type="scientific">Phocaeicola salanitronis (strain DSM 18170 / JCM 13657 / CCUG 60908 / BL78)</name>
    <name type="common">Bacteroides salanitronis</name>
    <dbReference type="NCBI Taxonomy" id="667015"/>
    <lineage>
        <taxon>Bacteria</taxon>
        <taxon>Pseudomonadati</taxon>
        <taxon>Bacteroidota</taxon>
        <taxon>Bacteroidia</taxon>
        <taxon>Bacteroidales</taxon>
        <taxon>Bacteroidaceae</taxon>
        <taxon>Phocaeicola</taxon>
    </lineage>
</organism>
<proteinExistence type="predicted"/>
<dbReference type="eggNOG" id="ENOG50348X7">
    <property type="taxonomic scope" value="Bacteria"/>
</dbReference>
<name>F0R356_PHOSB</name>
<dbReference type="OrthoDB" id="1073582at2"/>
<dbReference type="HOGENOM" id="CLU_204381_0_0_10"/>
<reference evidence="1 2" key="1">
    <citation type="journal article" date="2011" name="Stand. Genomic Sci.">
        <title>Complete genome sequence of Bacteroides salanitronis type strain (BL78).</title>
        <authorList>
            <person name="Gronow S."/>
            <person name="Held B."/>
            <person name="Lucas S."/>
            <person name="Lapidus A."/>
            <person name="Del Rio T.G."/>
            <person name="Nolan M."/>
            <person name="Tice H."/>
            <person name="Deshpande S."/>
            <person name="Cheng J.F."/>
            <person name="Pitluck S."/>
            <person name="Liolios K."/>
            <person name="Pagani I."/>
            <person name="Ivanova N."/>
            <person name="Mavromatis K."/>
            <person name="Pati A."/>
            <person name="Tapia R."/>
            <person name="Han C."/>
            <person name="Goodwin L."/>
            <person name="Chen A."/>
            <person name="Palaniappan K."/>
            <person name="Land M."/>
            <person name="Hauser L."/>
            <person name="Chang Y.J."/>
            <person name="Jeffries C.D."/>
            <person name="Brambilla E.M."/>
            <person name="Rohde M."/>
            <person name="Goker M."/>
            <person name="Detter J.C."/>
            <person name="Woyke T."/>
            <person name="Bristow J."/>
            <person name="Markowitz V."/>
            <person name="Hugenholtz P."/>
            <person name="Kyrpides N.C."/>
            <person name="Klenk H.P."/>
            <person name="Eisen J.A."/>
        </authorList>
    </citation>
    <scope>NUCLEOTIDE SEQUENCE [LARGE SCALE GENOMIC DNA]</scope>
    <source>
        <strain evidence="1 2">DSM 18170</strain>
    </source>
</reference>
<gene>
    <name evidence="1" type="ordered locus">Bacsa_3089</name>
</gene>
<dbReference type="AlphaFoldDB" id="F0R356"/>